<proteinExistence type="inferred from homology"/>
<dbReference type="InterPro" id="IPR038740">
    <property type="entry name" value="BioF2-like_GNAT_dom"/>
</dbReference>
<dbReference type="KEGG" id="psyo:PB01_03850"/>
<evidence type="ECO:0000256" key="5">
    <source>
        <dbReference type="ARBA" id="ARBA00022984"/>
    </source>
</evidence>
<organism evidence="13 14">
    <name type="scientific">Psychrobacillus glaciei</name>
    <dbReference type="NCBI Taxonomy" id="2283160"/>
    <lineage>
        <taxon>Bacteria</taxon>
        <taxon>Bacillati</taxon>
        <taxon>Bacillota</taxon>
        <taxon>Bacilli</taxon>
        <taxon>Bacillales</taxon>
        <taxon>Bacillaceae</taxon>
        <taxon>Psychrobacillus</taxon>
    </lineage>
</organism>
<comment type="catalytic activity">
    <reaction evidence="11">
        <text>beta-D-GlcNAc-(1-&gt;4)-Mur2Ac(oyl-L-Ala-D-isoglutaminyl-L-Lys-D-Ala-D-Ala)-di-trans,octa-cis-undecaprenyl diphosphate + glycyl-tRNA(Gly) = beta-D-GlcNAc-(1-&gt;4)-Mur2Ac(oyl-L-Ala-D-isoglutaminyl-L-Lys-(N(6)-Gly)-D-Ala-D-Ala)-di-trans,octa-cis-undecaprenyl diphosphate + tRNA(Gly) + H(+)</text>
        <dbReference type="Rhea" id="RHEA:30435"/>
        <dbReference type="Rhea" id="RHEA-COMP:9664"/>
        <dbReference type="Rhea" id="RHEA-COMP:9683"/>
        <dbReference type="ChEBI" id="CHEBI:15378"/>
        <dbReference type="ChEBI" id="CHEBI:62233"/>
        <dbReference type="ChEBI" id="CHEBI:62234"/>
        <dbReference type="ChEBI" id="CHEBI:78442"/>
        <dbReference type="ChEBI" id="CHEBI:78522"/>
        <dbReference type="EC" id="2.3.2.16"/>
    </reaction>
</comment>
<dbReference type="InterPro" id="IPR016181">
    <property type="entry name" value="Acyl_CoA_acyltransferase"/>
</dbReference>
<dbReference type="EC" id="2.3.2.16" evidence="8"/>
<dbReference type="GO" id="GO:0016755">
    <property type="term" value="F:aminoacyltransferase activity"/>
    <property type="evidence" value="ECO:0007669"/>
    <property type="project" value="InterPro"/>
</dbReference>
<dbReference type="AlphaFoldDB" id="A0A5J6STB4"/>
<evidence type="ECO:0000256" key="4">
    <source>
        <dbReference type="ARBA" id="ARBA00022960"/>
    </source>
</evidence>
<keyword evidence="6" id="KW-0012">Acyltransferase</keyword>
<keyword evidence="14" id="KW-1185">Reference proteome</keyword>
<reference evidence="13 14" key="1">
    <citation type="submission" date="2018-07" db="EMBL/GenBank/DDBJ databases">
        <title>Complete genome sequence of Psychrobacillus sp. PB01, isolated from iceberg, and comparative genome analysis of Psychrobacillus strains.</title>
        <authorList>
            <person name="Lee P.C."/>
        </authorList>
    </citation>
    <scope>NUCLEOTIDE SEQUENCE [LARGE SCALE GENOMIC DNA]</scope>
    <source>
        <strain evidence="13 14">PB01</strain>
    </source>
</reference>
<accession>A0A5J6STB4</accession>
<comment type="subcellular location">
    <subcellularLocation>
        <location evidence="1">Cytoplasm</location>
    </subcellularLocation>
</comment>
<dbReference type="InterPro" id="IPR003447">
    <property type="entry name" value="FEMABX"/>
</dbReference>
<dbReference type="Pfam" id="PF13480">
    <property type="entry name" value="Acetyltransf_6"/>
    <property type="match status" value="1"/>
</dbReference>
<sequence length="344" mass="40421">MNVITINESEKWDEIVKSFEIYDVNYLSGYAKAFQLNGEGDPLLFCYDDGITRAINVVMKRDIAKSEKFEKKLPLNTWYDLSTPYGYGGFLINGDDYEKVNNAFNLYCKNSGYVSEFVRFHLFNDYSSYYDGTIESHTQNIVRDLGLPLEEMIMDFEHKVRKSLKKALREELEVEIDSTGERLEEFLDIYYQTMESNNANESFYFPKKFFETINNMKENFIYIHILHEGKIISTELVLYGPENCYSFLGGTNREYLKLQPNTLLKYEIIKWAKTKGLKRFILGGGYGNNDGIFKYKKSFAPNGIYDFYIGKKIIDETKYYNLLSRRKSELLDENNITFYPKYRG</sequence>
<dbReference type="EMBL" id="CP031223">
    <property type="protein sequence ID" value="QFG01091.1"/>
    <property type="molecule type" value="Genomic_DNA"/>
</dbReference>
<keyword evidence="3 13" id="KW-0808">Transferase</keyword>
<keyword evidence="5" id="KW-0573">Peptidoglycan synthesis</keyword>
<evidence type="ECO:0000256" key="7">
    <source>
        <dbReference type="ARBA" id="ARBA00023316"/>
    </source>
</evidence>
<keyword evidence="7" id="KW-0961">Cell wall biogenesis/degradation</keyword>
<evidence type="ECO:0000256" key="2">
    <source>
        <dbReference type="ARBA" id="ARBA00009943"/>
    </source>
</evidence>
<dbReference type="SUPFAM" id="SSF55729">
    <property type="entry name" value="Acyl-CoA N-acyltransferases (Nat)"/>
    <property type="match status" value="1"/>
</dbReference>
<dbReference type="PANTHER" id="PTHR36174">
    <property type="entry name" value="LIPID II:GLYCINE GLYCYLTRANSFERASE"/>
    <property type="match status" value="1"/>
</dbReference>
<evidence type="ECO:0000256" key="9">
    <source>
        <dbReference type="ARBA" id="ARBA00040679"/>
    </source>
</evidence>
<name>A0A5J6STB4_9BACI</name>
<dbReference type="Gene3D" id="3.40.630.30">
    <property type="match status" value="1"/>
</dbReference>
<evidence type="ECO:0000256" key="6">
    <source>
        <dbReference type="ARBA" id="ARBA00023315"/>
    </source>
</evidence>
<keyword evidence="4" id="KW-0133">Cell shape</keyword>
<dbReference type="GO" id="GO:0071555">
    <property type="term" value="P:cell wall organization"/>
    <property type="evidence" value="ECO:0007669"/>
    <property type="project" value="UniProtKB-KW"/>
</dbReference>
<dbReference type="GO" id="GO:0008360">
    <property type="term" value="P:regulation of cell shape"/>
    <property type="evidence" value="ECO:0007669"/>
    <property type="project" value="UniProtKB-KW"/>
</dbReference>
<evidence type="ECO:0000256" key="10">
    <source>
        <dbReference type="ARBA" id="ARBA00042933"/>
    </source>
</evidence>
<dbReference type="PANTHER" id="PTHR36174:SF1">
    <property type="entry name" value="LIPID II:GLYCINE GLYCYLTRANSFERASE"/>
    <property type="match status" value="1"/>
</dbReference>
<dbReference type="InterPro" id="IPR050644">
    <property type="entry name" value="PG_Glycine_Bridge_Synth"/>
</dbReference>
<dbReference type="GO" id="GO:0005737">
    <property type="term" value="C:cytoplasm"/>
    <property type="evidence" value="ECO:0007669"/>
    <property type="project" value="UniProtKB-SubCell"/>
</dbReference>
<evidence type="ECO:0000256" key="8">
    <source>
        <dbReference type="ARBA" id="ARBA00039074"/>
    </source>
</evidence>
<evidence type="ECO:0000256" key="3">
    <source>
        <dbReference type="ARBA" id="ARBA00022679"/>
    </source>
</evidence>
<dbReference type="Proteomes" id="UP000325517">
    <property type="component" value="Chromosome"/>
</dbReference>
<protein>
    <recommendedName>
        <fullName evidence="9">Lipid II:glycine glycyltransferase</fullName>
        <ecNumber evidence="8">2.3.2.16</ecNumber>
    </recommendedName>
    <alternativeName>
        <fullName evidence="10">Factor essential for expression of methicillin resistance X</fullName>
    </alternativeName>
</protein>
<gene>
    <name evidence="13" type="ORF">PB01_03850</name>
</gene>
<feature type="domain" description="BioF2-like acetyltransferase" evidence="12">
    <location>
        <begin position="158"/>
        <end position="286"/>
    </location>
</feature>
<dbReference type="PROSITE" id="PS51191">
    <property type="entry name" value="FEMABX"/>
    <property type="match status" value="1"/>
</dbReference>
<evidence type="ECO:0000256" key="1">
    <source>
        <dbReference type="ARBA" id="ARBA00004496"/>
    </source>
</evidence>
<comment type="similarity">
    <text evidence="2">Belongs to the FemABX family.</text>
</comment>
<evidence type="ECO:0000313" key="14">
    <source>
        <dbReference type="Proteomes" id="UP000325517"/>
    </source>
</evidence>
<dbReference type="OrthoDB" id="9785911at2"/>
<evidence type="ECO:0000259" key="12">
    <source>
        <dbReference type="Pfam" id="PF13480"/>
    </source>
</evidence>
<dbReference type="GO" id="GO:0009252">
    <property type="term" value="P:peptidoglycan biosynthetic process"/>
    <property type="evidence" value="ECO:0007669"/>
    <property type="project" value="UniProtKB-KW"/>
</dbReference>
<evidence type="ECO:0000256" key="11">
    <source>
        <dbReference type="ARBA" id="ARBA00048654"/>
    </source>
</evidence>
<evidence type="ECO:0000313" key="13">
    <source>
        <dbReference type="EMBL" id="QFG01091.1"/>
    </source>
</evidence>